<dbReference type="OrthoDB" id="248327at2"/>
<keyword evidence="3" id="KW-1185">Reference proteome</keyword>
<protein>
    <submittedName>
        <fullName evidence="2">Uncharacterized protein</fullName>
    </submittedName>
</protein>
<evidence type="ECO:0000256" key="1">
    <source>
        <dbReference type="SAM" id="SignalP"/>
    </source>
</evidence>
<evidence type="ECO:0000313" key="2">
    <source>
        <dbReference type="EMBL" id="QDT59683.1"/>
    </source>
</evidence>
<evidence type="ECO:0000313" key="3">
    <source>
        <dbReference type="Proteomes" id="UP000315003"/>
    </source>
</evidence>
<feature type="signal peptide" evidence="1">
    <location>
        <begin position="1"/>
        <end position="25"/>
    </location>
</feature>
<gene>
    <name evidence="2" type="ORF">SV7mr_21920</name>
</gene>
<reference evidence="2 3" key="1">
    <citation type="submission" date="2019-02" db="EMBL/GenBank/DDBJ databases">
        <title>Deep-cultivation of Planctomycetes and their phenomic and genomic characterization uncovers novel biology.</title>
        <authorList>
            <person name="Wiegand S."/>
            <person name="Jogler M."/>
            <person name="Boedeker C."/>
            <person name="Pinto D."/>
            <person name="Vollmers J."/>
            <person name="Rivas-Marin E."/>
            <person name="Kohn T."/>
            <person name="Peeters S.H."/>
            <person name="Heuer A."/>
            <person name="Rast P."/>
            <person name="Oberbeckmann S."/>
            <person name="Bunk B."/>
            <person name="Jeske O."/>
            <person name="Meyerdierks A."/>
            <person name="Storesund J.E."/>
            <person name="Kallscheuer N."/>
            <person name="Luecker S."/>
            <person name="Lage O.M."/>
            <person name="Pohl T."/>
            <person name="Merkel B.J."/>
            <person name="Hornburger P."/>
            <person name="Mueller R.-W."/>
            <person name="Bruemmer F."/>
            <person name="Labrenz M."/>
            <person name="Spormann A.M."/>
            <person name="Op den Camp H."/>
            <person name="Overmann J."/>
            <person name="Amann R."/>
            <person name="Jetten M.S.M."/>
            <person name="Mascher T."/>
            <person name="Medema M.H."/>
            <person name="Devos D.P."/>
            <person name="Kaster A.-K."/>
            <person name="Ovreas L."/>
            <person name="Rohde M."/>
            <person name="Galperin M.Y."/>
            <person name="Jogler C."/>
        </authorList>
    </citation>
    <scope>NUCLEOTIDE SEQUENCE [LARGE SCALE GENOMIC DNA]</scope>
    <source>
        <strain evidence="2 3">SV_7m_r</strain>
    </source>
</reference>
<sequence length="363" mass="40489" precursor="true">MQRPTRRVFASLCAASLLASTTSHAAPPSIRNLFGGAKTIADADSLVLEQKDGPWLLLANTYVGTDSKRLAEKTALEIRQDLRMPAFIHKQSFNFTGEAGRDPSTGKTMRYANPHSYEAYAVLVGEYDSPKHKAIESDRAKLAKAQLDIFKNPEEMAKEYNTNTPAATIKTFGAHLFRSRKGRDRNPLANAFITRNPLLKDDYFKRPTVDTFVRQLNEDVDYSLLDAPGNFTVVVRTFSGCSTIEGASNHDKFAPNATRMEIMALMADKMTKALRKKGVEAYQYHDREKSIVTVGTFEQLGESLPDNGFRYAPQIRKLMTDYSALNSPYRHINPGKAGTQYAHHIADIPFDVKPKPVAIPGKR</sequence>
<proteinExistence type="predicted"/>
<accession>A0A517SUB1</accession>
<dbReference type="Proteomes" id="UP000315003">
    <property type="component" value="Chromosome"/>
</dbReference>
<organism evidence="2 3">
    <name type="scientific">Stieleria bergensis</name>
    <dbReference type="NCBI Taxonomy" id="2528025"/>
    <lineage>
        <taxon>Bacteria</taxon>
        <taxon>Pseudomonadati</taxon>
        <taxon>Planctomycetota</taxon>
        <taxon>Planctomycetia</taxon>
        <taxon>Pirellulales</taxon>
        <taxon>Pirellulaceae</taxon>
        <taxon>Stieleria</taxon>
    </lineage>
</organism>
<feature type="chain" id="PRO_5022049828" evidence="1">
    <location>
        <begin position="26"/>
        <end position="363"/>
    </location>
</feature>
<dbReference type="AlphaFoldDB" id="A0A517SUB1"/>
<keyword evidence="1" id="KW-0732">Signal</keyword>
<name>A0A517SUB1_9BACT</name>
<dbReference type="EMBL" id="CP036272">
    <property type="protein sequence ID" value="QDT59683.1"/>
    <property type="molecule type" value="Genomic_DNA"/>
</dbReference>